<evidence type="ECO:0000313" key="2">
    <source>
        <dbReference type="EMBL" id="CAJ1396589.1"/>
    </source>
</evidence>
<gene>
    <name evidence="2" type="ORF">EVOR1521_LOCUS20788</name>
</gene>
<keyword evidence="3" id="KW-1185">Reference proteome</keyword>
<evidence type="ECO:0000256" key="1">
    <source>
        <dbReference type="SAM" id="SignalP"/>
    </source>
</evidence>
<feature type="signal peptide" evidence="1">
    <location>
        <begin position="1"/>
        <end position="22"/>
    </location>
</feature>
<sequence length="2767" mass="293714">MPKLVWGRLCSVTLLTLLAVNADDRLRQSELIERSANRSTWRQRLLQTTTVSTQTFPGFNTKRSELCVSQGQSITPPEVLPSSLELCAYCTKPELDPCVYDVSECGSVSQGSTCRVRCKVPYLGASSVALCPASGSLVEENLTFQLPNCVPSLEEGKVSCPNPASIPAGYRQVQETGGWACSTGYHGEALRQCTLLYQEGSCVLQAVFSGCRALTTCRAADPPIDYPDLAGGVPSCGYDTSRCQNVLNGESCRIGCRAPFSGPMVTARCPATNTDSNQKLTYEPPKCEKLCPSPSLEEAGPGYLYDVSNDAWSCAPAYAGEAVKMCEIDNSCQRSVWMSGCLLLVPCEAPNLDPCRYDWSSCGDLAAGTECQIGCKPPYEGENLPALCPANNSQLSPLIYQAPWCNLNCPDPLPLPEGYSKLGTDFKCVAGYTGFADRTCSVNPDCSYEVTLRGCDKLVGCKGLPELPAWPAPGNRCELDISDCQRQVPLGGSCEARCLAPFTGAKKNLRCPTRNTDPERTVDFSMPGCSLADCPEPVPRGYAKTAEAWRCAPGFGGTVLSSCTTCGRLVLSGCSTAIPCRRLEVEDSCRYNVSDCSESMGAGESCTISCGNAYKGEDTIGLCPADNIEPDGEMVAELPDCQLYCSDPDPMPAGYDLFVDYLGRREFRCAAGYIGRARSECLLLEGCSTELRLTGCIKLEPCTPLQLPHSERYDMAGCDRVMPGQSCRVSCAAPWSGPQAFASCPENNVDASQPLLLPEDFYMDRFGVVYNRLWPPLCSLRCDSIPPGYEKVYGQWRCANGFLGTAQKGCGPRGACREAIQLEGCSQLLPCTIPDLDACQFDVSGCGGFQRGTSCEVKCRAPYNGTSSPMFCPVNNTETQGGLVGEMPDCEIEACADPDVIPPGYVRIDGRWACAAGFTGLAEKRCVAENPLPVSEKQARLDQYGLEPPNCLVRGYLTGCVVAEPCAALLIEDSCKFSVRCDMEMAQEGLVVNSLAAGQSCEVVCKPPYKAASSFIQCPATNTNSSTPPAWQPQICELDCPEVKPPEGYQMELENSSNISEEEVQLLCAEGFTGSPIRSCQLLEGCRSATVFSGCQRLRPCAAFSSFACGLQADPCGLPGEICKVTCSQGYEGGPFFGTCPADNTVPQRPLDFDEPPSCQRTFPTDGCYEPEEWPTGYARFNGTGDWICADGYVGTPQETCVPDEPCGASLQLSACLPQQPCQALQMDSCRYEAVGCSGVLGGETCEIRCRAPAEGDSALASCPELNTDPAQELIYTLPSCIVPSCPNPVPLTAGYEEEENGTLACAEKFAGTPEVFCTFTGDCSTLGRLEGCLPLQACVGPAELDSCKYSINLCEDGPLLDVPGGSDGYLTVKPGGGCELSCRGRFVGPNQIGRCPANNTDPFQRLIYDPPLACDCPDDLAEWPAGYNQTGVISNDGPAQEGDWYCEDGYGGEPEVLCTVLDGCVPQLVFQGCGVLQRCRPMNMSNPPCEYDISPCNRSLDGGENCEVSCRLPAVGAAVNASCPEDNIVPDQELMSAYLDDEGELRYKRFEFPVCVTPSFCPDPVPMEPGYNRTGVEGGPAEDNYGCDEGYSPSPRVKRSCVMSNSSGSVACSLAPFFEGCLPIVNCSGIDSRMVDTCRFDISSCPDIFLPGEVCEVSCRAPFYSGSMTGLATCPEDNTDPARQINVPQDVVCEQACPEPDPVPSGYVKVDGQWQCASGYLGTASADCSVVSIFSSATRTSICEARVVLTGCEPMASCLPPTLSTCIYDTSDCNGVLSGTNCSIRCRSPPYEGLATNGSCPYGNLDPFLVVDFVPPTCELRCPPPAQEDLPDGYNYTGGSYVCQDGWFGSANAECITNSEDCSFGVALTGCGQSSPCVGLNESHAAGSCFFDVTPQACNIEDPTFPQANFGRGPGGRCTVSCRPPCSPQEGMPYYESLICPASNLNAQLPLQGNLPNCSFDCDPLERQGGYSKGADGEWTCAEGFSGEVVPLCWAGEVCEDQMMLTGCLPQQPCVAPVITDNFCFYDVADCEGVPAGGSCFVRCKAPYYLGSIRPATCPGNNTDPLGAAELPVRPVCNWNPAESCPDPATAPAGYFFDDQTGTWNCAPGYAGTAVRRCALRPVNPNSKECTPEAQFSGCAALTPCVEPQTNDCRFNTSLAANLTPGSVGLIYCQVPYDGVPTAAMCPWDNNAPGQEPVYDLPICETACPHAVGQTTPPGFVWDDVAKLWGCLPGYREPAEVNCTTNIACEWKLDFGGCELLESCADLNLSSCVVDTDDCVGLTGGESCTVRCKLPDFVGASTVAQCPEGNIVPEQVLELTMPDCQVTCSDPDPWPVGYRKTSSWECATGYAGVAVKSCVTSSYAEGCITTSVLSGCLPIVPCKAPDARTQPPCYYDTSACGTVDAGSSCLVPCLGPYTGDIGLGTCVVNNTDPHRPLQYAWPECFLDPCPDPAVVPAGYVKQGGNWSCADSFVGSASISCVASPVEPGAGAQCNISSVLSGCVGQVPCPPLPLDACMLDASNCSAGVAAGSSCEVACKYPYDGVPGEAICPLGNTDPYFLPTLQSPQCLVDCSRLQPNLPGYRQKVNDTGYECDEGYAGLVKEDCFLQFDGSDPCGTPALLLNGCRPLADCLAPMVDLCQFDVSDCQLVARGDSCEIGCRDPYGGMSTNASCPMNNTNALQGLQKDLPFCSFPECPDPASLPLGYVLHPNGTYGCDRDYIGAAVRTCSAFPVGGGPRLGNAAAGPQCYSEAIFAGCKDWPGWRSAG</sequence>
<protein>
    <submittedName>
        <fullName evidence="2">Uncharacterized protein</fullName>
    </submittedName>
</protein>
<keyword evidence="1" id="KW-0732">Signal</keyword>
<reference evidence="2" key="1">
    <citation type="submission" date="2023-08" db="EMBL/GenBank/DDBJ databases">
        <authorList>
            <person name="Chen Y."/>
            <person name="Shah S."/>
            <person name="Dougan E. K."/>
            <person name="Thang M."/>
            <person name="Chan C."/>
        </authorList>
    </citation>
    <scope>NUCLEOTIDE SEQUENCE</scope>
</reference>
<organism evidence="2 3">
    <name type="scientific">Effrenium voratum</name>
    <dbReference type="NCBI Taxonomy" id="2562239"/>
    <lineage>
        <taxon>Eukaryota</taxon>
        <taxon>Sar</taxon>
        <taxon>Alveolata</taxon>
        <taxon>Dinophyceae</taxon>
        <taxon>Suessiales</taxon>
        <taxon>Symbiodiniaceae</taxon>
        <taxon>Effrenium</taxon>
    </lineage>
</organism>
<proteinExistence type="predicted"/>
<comment type="caution">
    <text evidence="2">The sequence shown here is derived from an EMBL/GenBank/DDBJ whole genome shotgun (WGS) entry which is preliminary data.</text>
</comment>
<evidence type="ECO:0000313" key="3">
    <source>
        <dbReference type="Proteomes" id="UP001178507"/>
    </source>
</evidence>
<name>A0AA36N8J0_9DINO</name>
<dbReference type="Proteomes" id="UP001178507">
    <property type="component" value="Unassembled WGS sequence"/>
</dbReference>
<feature type="chain" id="PRO_5041252601" evidence="1">
    <location>
        <begin position="23"/>
        <end position="2767"/>
    </location>
</feature>
<accession>A0AA36N8J0</accession>
<dbReference type="EMBL" id="CAUJNA010003237">
    <property type="protein sequence ID" value="CAJ1396589.1"/>
    <property type="molecule type" value="Genomic_DNA"/>
</dbReference>